<proteinExistence type="predicted"/>
<organism evidence="2">
    <name type="scientific">Arion vulgaris</name>
    <dbReference type="NCBI Taxonomy" id="1028688"/>
    <lineage>
        <taxon>Eukaryota</taxon>
        <taxon>Metazoa</taxon>
        <taxon>Spiralia</taxon>
        <taxon>Lophotrochozoa</taxon>
        <taxon>Mollusca</taxon>
        <taxon>Gastropoda</taxon>
        <taxon>Heterobranchia</taxon>
        <taxon>Euthyneura</taxon>
        <taxon>Panpulmonata</taxon>
        <taxon>Eupulmonata</taxon>
        <taxon>Stylommatophora</taxon>
        <taxon>Helicina</taxon>
        <taxon>Arionoidea</taxon>
        <taxon>Arionidae</taxon>
        <taxon>Arion</taxon>
    </lineage>
</organism>
<protein>
    <submittedName>
        <fullName evidence="2">Uncharacterized protein</fullName>
    </submittedName>
</protein>
<accession>A0A0B6ZKA0</accession>
<feature type="compositionally biased region" description="Polar residues" evidence="1">
    <location>
        <begin position="10"/>
        <end position="26"/>
    </location>
</feature>
<dbReference type="AlphaFoldDB" id="A0A0B6ZKA0"/>
<evidence type="ECO:0000256" key="1">
    <source>
        <dbReference type="SAM" id="MobiDB-lite"/>
    </source>
</evidence>
<sequence>IPPPSRAMSRGQSRRGQTGHQFSSGNMQHIFANPDWENLVLMMLCQILQTDDVNAVQAWLCSAGEREKNIVMNLVKNAVSNEEDYYKQYPAELIHDKGRTKLPPINEKHNGEIDRLDLENDHGHNTGTEVHTFQDTGVQTEENSTDEQTTMQEGDIATHSLTNDVLQPLPAPGKKTLTPLETSKLATSRKH</sequence>
<evidence type="ECO:0000313" key="2">
    <source>
        <dbReference type="EMBL" id="CEK69029.1"/>
    </source>
</evidence>
<name>A0A0B6ZKA0_9EUPU</name>
<feature type="non-terminal residue" evidence="2">
    <location>
        <position position="1"/>
    </location>
</feature>
<feature type="compositionally biased region" description="Polar residues" evidence="1">
    <location>
        <begin position="179"/>
        <end position="191"/>
    </location>
</feature>
<feature type="non-terminal residue" evidence="2">
    <location>
        <position position="191"/>
    </location>
</feature>
<gene>
    <name evidence="2" type="primary">ORF68643</name>
</gene>
<dbReference type="Pfam" id="PF15256">
    <property type="entry name" value="SPATIAL"/>
    <property type="match status" value="1"/>
</dbReference>
<reference evidence="2" key="1">
    <citation type="submission" date="2014-12" db="EMBL/GenBank/DDBJ databases">
        <title>Insight into the proteome of Arion vulgaris.</title>
        <authorList>
            <person name="Aradska J."/>
            <person name="Bulat T."/>
            <person name="Smidak R."/>
            <person name="Sarate P."/>
            <person name="Gangsoo J."/>
            <person name="Sialana F."/>
            <person name="Bilban M."/>
            <person name="Lubec G."/>
        </authorList>
    </citation>
    <scope>NUCLEOTIDE SEQUENCE</scope>
    <source>
        <tissue evidence="2">Skin</tissue>
    </source>
</reference>
<dbReference type="PANTHER" id="PTHR33772:SF1">
    <property type="entry name" value="PROTEIN TBATA"/>
    <property type="match status" value="1"/>
</dbReference>
<dbReference type="InterPro" id="IPR037394">
    <property type="entry name" value="TBATA-like"/>
</dbReference>
<feature type="region of interest" description="Disordered" evidence="1">
    <location>
        <begin position="163"/>
        <end position="191"/>
    </location>
</feature>
<dbReference type="PANTHER" id="PTHR33772">
    <property type="entry name" value="THYMUS, BRAIN AND TESTES-ASSOCIATED"/>
    <property type="match status" value="1"/>
</dbReference>
<feature type="region of interest" description="Disordered" evidence="1">
    <location>
        <begin position="1"/>
        <end position="26"/>
    </location>
</feature>
<dbReference type="EMBL" id="HACG01022164">
    <property type="protein sequence ID" value="CEK69029.1"/>
    <property type="molecule type" value="Transcribed_RNA"/>
</dbReference>